<dbReference type="Gene3D" id="1.10.8.1060">
    <property type="entry name" value="Corynebacterium glutamicum thioredoxin-dependent arsenate reductase, N-terminal domain"/>
    <property type="match status" value="1"/>
</dbReference>
<gene>
    <name evidence="3" type="ORF">F8O05_13395</name>
</gene>
<dbReference type="Pfam" id="PF21234">
    <property type="entry name" value="Phosphatase-like_N"/>
    <property type="match status" value="1"/>
</dbReference>
<proteinExistence type="predicted"/>
<dbReference type="Proteomes" id="UP000433493">
    <property type="component" value="Unassembled WGS sequence"/>
</dbReference>
<comment type="caution">
    <text evidence="3">The sequence shown here is derived from an EMBL/GenBank/DDBJ whole genome shotgun (WGS) entry which is preliminary data.</text>
</comment>
<name>A0A7J5B9H6_9MICO</name>
<dbReference type="PANTHER" id="PTHR43428:SF1">
    <property type="entry name" value="ARSENATE REDUCTASE"/>
    <property type="match status" value="1"/>
</dbReference>
<dbReference type="GO" id="GO:0046685">
    <property type="term" value="P:response to arsenic-containing substance"/>
    <property type="evidence" value="ECO:0007669"/>
    <property type="project" value="UniProtKB-KW"/>
</dbReference>
<dbReference type="OrthoDB" id="9799372at2"/>
<evidence type="ECO:0000313" key="3">
    <source>
        <dbReference type="EMBL" id="KAB1641216.1"/>
    </source>
</evidence>
<organism evidence="3 4">
    <name type="scientific">Gulosibacter chungangensis</name>
    <dbReference type="NCBI Taxonomy" id="979746"/>
    <lineage>
        <taxon>Bacteria</taxon>
        <taxon>Bacillati</taxon>
        <taxon>Actinomycetota</taxon>
        <taxon>Actinomycetes</taxon>
        <taxon>Micrococcales</taxon>
        <taxon>Microbacteriaceae</taxon>
        <taxon>Gulosibacter</taxon>
    </lineage>
</organism>
<dbReference type="InterPro" id="IPR023485">
    <property type="entry name" value="Ptyr_pPase"/>
</dbReference>
<sequence>MILVERLSRSPTRERTSMMNTSAESFQNTEAEAAEQINETDDRVMHRAAKRLADHYDGIFSQDLVERYVFESYMTLHRNARVKSAVAGLAGNFAESRLRALAYSTGKLERSKPQVLFVCTENAGRSQLAAQTLLELAGDEVEVRSAGSRPRDDLYPEVVKFLAERGVDVSTLYTKPLTDDVVRGADYVVSMSSMQDLPPFPGQSFYEWDMQVPQDVTRANVERVFHDIGMRVEGLWEVIRQKWAQEQHPISDPT</sequence>
<dbReference type="PANTHER" id="PTHR43428">
    <property type="entry name" value="ARSENATE REDUCTASE"/>
    <property type="match status" value="1"/>
</dbReference>
<feature type="domain" description="Phosphotyrosine protein phosphatase I" evidence="2">
    <location>
        <begin position="113"/>
        <end position="238"/>
    </location>
</feature>
<dbReference type="Pfam" id="PF01451">
    <property type="entry name" value="LMWPc"/>
    <property type="match status" value="1"/>
</dbReference>
<dbReference type="SUPFAM" id="SSF52788">
    <property type="entry name" value="Phosphotyrosine protein phosphatases I"/>
    <property type="match status" value="1"/>
</dbReference>
<keyword evidence="4" id="KW-1185">Reference proteome</keyword>
<evidence type="ECO:0000259" key="2">
    <source>
        <dbReference type="SMART" id="SM00226"/>
    </source>
</evidence>
<dbReference type="Gene3D" id="3.40.50.2300">
    <property type="match status" value="1"/>
</dbReference>
<dbReference type="InterPro" id="IPR036196">
    <property type="entry name" value="Ptyr_pPase_sf"/>
</dbReference>
<dbReference type="AlphaFoldDB" id="A0A7J5B9H6"/>
<keyword evidence="1" id="KW-0059">Arsenical resistance</keyword>
<evidence type="ECO:0000313" key="4">
    <source>
        <dbReference type="Proteomes" id="UP000433493"/>
    </source>
</evidence>
<accession>A0A7J5B9H6</accession>
<evidence type="ECO:0000256" key="1">
    <source>
        <dbReference type="ARBA" id="ARBA00022849"/>
    </source>
</evidence>
<dbReference type="EMBL" id="WBKB01000010">
    <property type="protein sequence ID" value="KAB1641216.1"/>
    <property type="molecule type" value="Genomic_DNA"/>
</dbReference>
<dbReference type="InterPro" id="IPR048716">
    <property type="entry name" value="Phosphatase-like_N"/>
</dbReference>
<reference evidence="3 4" key="1">
    <citation type="submission" date="2019-09" db="EMBL/GenBank/DDBJ databases">
        <title>Phylogeny of genus Pseudoclavibacter and closely related genus.</title>
        <authorList>
            <person name="Li Y."/>
        </authorList>
    </citation>
    <scope>NUCLEOTIDE SEQUENCE [LARGE SCALE GENOMIC DNA]</scope>
    <source>
        <strain evidence="3 4">KCTC 13959</strain>
    </source>
</reference>
<protein>
    <submittedName>
        <fullName evidence="3">Arsenate reductase ArsC</fullName>
    </submittedName>
</protein>
<dbReference type="SMART" id="SM00226">
    <property type="entry name" value="LMWPc"/>
    <property type="match status" value="1"/>
</dbReference>